<keyword evidence="2" id="KW-1185">Reference proteome</keyword>
<name>A0ACC1SFG1_9APHY</name>
<organism evidence="1 2">
    <name type="scientific">Phlebia brevispora</name>
    <dbReference type="NCBI Taxonomy" id="194682"/>
    <lineage>
        <taxon>Eukaryota</taxon>
        <taxon>Fungi</taxon>
        <taxon>Dikarya</taxon>
        <taxon>Basidiomycota</taxon>
        <taxon>Agaricomycotina</taxon>
        <taxon>Agaricomycetes</taxon>
        <taxon>Polyporales</taxon>
        <taxon>Meruliaceae</taxon>
        <taxon>Phlebia</taxon>
    </lineage>
</organism>
<accession>A0ACC1SFG1</accession>
<evidence type="ECO:0000313" key="2">
    <source>
        <dbReference type="Proteomes" id="UP001148662"/>
    </source>
</evidence>
<gene>
    <name evidence="1" type="ORF">NM688_g6516</name>
</gene>
<comment type="caution">
    <text evidence="1">The sequence shown here is derived from an EMBL/GenBank/DDBJ whole genome shotgun (WGS) entry which is preliminary data.</text>
</comment>
<dbReference type="EMBL" id="JANHOG010001353">
    <property type="protein sequence ID" value="KAJ3538478.1"/>
    <property type="molecule type" value="Genomic_DNA"/>
</dbReference>
<protein>
    <submittedName>
        <fullName evidence="1">Uncharacterized protein</fullName>
    </submittedName>
</protein>
<sequence>MPAERSNGSEQIPLLHEEDLKGTKTEQSRWRRRSWSEWLILCTLCTVGIFAVVHDLWSRLHGNATLPADPKKAAKQILSASPVIDGHIDLPILVRARFANNASAFDLNGDVVGHVDIPRLKAGKVGGFFWSAYVSCADWAGYDEGADFLNSTWRVRDTLEQIDISHVLISKYSDTFQPALNSKDVKKAIKKGKIASLIGVEGAHQIGNSIAVLRQYYTLGVRYITLTHTCHNAFADSCGTLPEKWGGLSPLGYSLIEEMNRIGMLVDLSHTSDNTARQALTYSKAPVIWSHSSARAVHEHERNVPDDILALIGTGKGKKDAVVMVNFAPDFVADPGKANVSAVADHVDHIAAIAGKKHVGLGSDFDGIGSTPVGLEDVSKYPDLIVELVKRGWKRHELEGLTGKNLLRVMEGAERVAKEIQATGAEPSYEIYDKRTDLPMRGRDL</sequence>
<evidence type="ECO:0000313" key="1">
    <source>
        <dbReference type="EMBL" id="KAJ3538478.1"/>
    </source>
</evidence>
<proteinExistence type="predicted"/>
<reference evidence="1" key="1">
    <citation type="submission" date="2022-07" db="EMBL/GenBank/DDBJ databases">
        <title>Genome Sequence of Phlebia brevispora.</title>
        <authorList>
            <person name="Buettner E."/>
        </authorList>
    </citation>
    <scope>NUCLEOTIDE SEQUENCE</scope>
    <source>
        <strain evidence="1">MPL23</strain>
    </source>
</reference>
<dbReference type="Proteomes" id="UP001148662">
    <property type="component" value="Unassembled WGS sequence"/>
</dbReference>